<evidence type="ECO:0000313" key="1">
    <source>
        <dbReference type="EMBL" id="KMQ91850.1"/>
    </source>
</evidence>
<dbReference type="AlphaFoldDB" id="A0A0J7NH47"/>
<name>A0A0J7NH47_LASNI</name>
<protein>
    <submittedName>
        <fullName evidence="1">Uncharacterized protein</fullName>
    </submittedName>
</protein>
<sequence>MSRPRDCGLVAAYAICRGYQAPEDRALTAPEDRALTAPEDRALTALRNETRQKIRDLTSYCRKYVREGHSLRIEEVLTFDQRRLPADNMSLSLDKYRVFDDEAHAFITDVLIERRLVYRFHRWKRYFDVSIMRELRALHTFALDGLTSDTPWTSCFDVNLVVRCELRAMYFVHGRSHMYNYNTVRRMLSGGTKERSVVDDMIRLRPMFDNDDDLEEHVYRLYGELPSNVMRAVRLLWYVQKILPTYYDYDNRTCNFEGDDDNENEDQNDKRALRYLFTAYAMWSYTRGFLKPEVIGQMSDVDLLHLAKKCY</sequence>
<dbReference type="PaxDb" id="67767-A0A0J7NH47"/>
<reference evidence="1 2" key="1">
    <citation type="submission" date="2015-04" db="EMBL/GenBank/DDBJ databases">
        <title>Lasius niger genome sequencing.</title>
        <authorList>
            <person name="Konorov E.A."/>
            <person name="Nikitin M.A."/>
            <person name="Kirill M.V."/>
            <person name="Chang P."/>
        </authorList>
    </citation>
    <scope>NUCLEOTIDE SEQUENCE [LARGE SCALE GENOMIC DNA]</scope>
    <source>
        <tissue evidence="1">Whole</tissue>
    </source>
</reference>
<dbReference type="STRING" id="67767.A0A0J7NH47"/>
<dbReference type="Proteomes" id="UP000036403">
    <property type="component" value="Unassembled WGS sequence"/>
</dbReference>
<proteinExistence type="predicted"/>
<dbReference type="EMBL" id="LBMM01005054">
    <property type="protein sequence ID" value="KMQ91850.1"/>
    <property type="molecule type" value="Genomic_DNA"/>
</dbReference>
<comment type="caution">
    <text evidence="1">The sequence shown here is derived from an EMBL/GenBank/DDBJ whole genome shotgun (WGS) entry which is preliminary data.</text>
</comment>
<gene>
    <name evidence="1" type="ORF">RF55_8236</name>
</gene>
<keyword evidence="2" id="KW-1185">Reference proteome</keyword>
<accession>A0A0J7NH47</accession>
<organism evidence="1 2">
    <name type="scientific">Lasius niger</name>
    <name type="common">Black garden ant</name>
    <dbReference type="NCBI Taxonomy" id="67767"/>
    <lineage>
        <taxon>Eukaryota</taxon>
        <taxon>Metazoa</taxon>
        <taxon>Ecdysozoa</taxon>
        <taxon>Arthropoda</taxon>
        <taxon>Hexapoda</taxon>
        <taxon>Insecta</taxon>
        <taxon>Pterygota</taxon>
        <taxon>Neoptera</taxon>
        <taxon>Endopterygota</taxon>
        <taxon>Hymenoptera</taxon>
        <taxon>Apocrita</taxon>
        <taxon>Aculeata</taxon>
        <taxon>Formicoidea</taxon>
        <taxon>Formicidae</taxon>
        <taxon>Formicinae</taxon>
        <taxon>Lasius</taxon>
        <taxon>Lasius</taxon>
    </lineage>
</organism>
<evidence type="ECO:0000313" key="2">
    <source>
        <dbReference type="Proteomes" id="UP000036403"/>
    </source>
</evidence>